<evidence type="ECO:0000313" key="2">
    <source>
        <dbReference type="EMBL" id="KKL59094.1"/>
    </source>
</evidence>
<gene>
    <name evidence="2" type="ORF">LCGC14_2218810</name>
</gene>
<dbReference type="AlphaFoldDB" id="A0A0F9DBR2"/>
<proteinExistence type="predicted"/>
<keyword evidence="1" id="KW-1133">Transmembrane helix</keyword>
<name>A0A0F9DBR2_9ZZZZ</name>
<feature type="transmembrane region" description="Helical" evidence="1">
    <location>
        <begin position="6"/>
        <end position="24"/>
    </location>
</feature>
<comment type="caution">
    <text evidence="2">The sequence shown here is derived from an EMBL/GenBank/DDBJ whole genome shotgun (WGS) entry which is preliminary data.</text>
</comment>
<dbReference type="EMBL" id="LAZR01029603">
    <property type="protein sequence ID" value="KKL59094.1"/>
    <property type="molecule type" value="Genomic_DNA"/>
</dbReference>
<reference evidence="2" key="1">
    <citation type="journal article" date="2015" name="Nature">
        <title>Complex archaea that bridge the gap between prokaryotes and eukaryotes.</title>
        <authorList>
            <person name="Spang A."/>
            <person name="Saw J.H."/>
            <person name="Jorgensen S.L."/>
            <person name="Zaremba-Niedzwiedzka K."/>
            <person name="Martijn J."/>
            <person name="Lind A.E."/>
            <person name="van Eijk R."/>
            <person name="Schleper C."/>
            <person name="Guy L."/>
            <person name="Ettema T.J."/>
        </authorList>
    </citation>
    <scope>NUCLEOTIDE SEQUENCE</scope>
</reference>
<accession>A0A0F9DBR2</accession>
<protein>
    <submittedName>
        <fullName evidence="2">Uncharacterized protein</fullName>
    </submittedName>
</protein>
<organism evidence="2">
    <name type="scientific">marine sediment metagenome</name>
    <dbReference type="NCBI Taxonomy" id="412755"/>
    <lineage>
        <taxon>unclassified sequences</taxon>
        <taxon>metagenomes</taxon>
        <taxon>ecological metagenomes</taxon>
    </lineage>
</organism>
<sequence length="31" mass="3545">MVMLYIGVVWAVLILVIYGGGIYLKEREKCD</sequence>
<keyword evidence="1" id="KW-0472">Membrane</keyword>
<keyword evidence="1" id="KW-0812">Transmembrane</keyword>
<evidence type="ECO:0000256" key="1">
    <source>
        <dbReference type="SAM" id="Phobius"/>
    </source>
</evidence>